<dbReference type="EMBL" id="BLAL01000034">
    <property type="protein sequence ID" value="GES78071.1"/>
    <property type="molecule type" value="Genomic_DNA"/>
</dbReference>
<accession>A0A8H3L0W9</accession>
<reference evidence="1" key="1">
    <citation type="submission" date="2019-10" db="EMBL/GenBank/DDBJ databases">
        <title>Conservation and host-specific expression of non-tandemly repeated heterogenous ribosome RNA gene in arbuscular mycorrhizal fungi.</title>
        <authorList>
            <person name="Maeda T."/>
            <person name="Kobayashi Y."/>
            <person name="Nakagawa T."/>
            <person name="Ezawa T."/>
            <person name="Yamaguchi K."/>
            <person name="Bino T."/>
            <person name="Nishimoto Y."/>
            <person name="Shigenobu S."/>
            <person name="Kawaguchi M."/>
        </authorList>
    </citation>
    <scope>NUCLEOTIDE SEQUENCE</scope>
    <source>
        <strain evidence="1">HR1</strain>
    </source>
</reference>
<gene>
    <name evidence="1" type="ORF">RCL2_000539300</name>
</gene>
<dbReference type="Proteomes" id="UP000615446">
    <property type="component" value="Unassembled WGS sequence"/>
</dbReference>
<sequence>MCKKSNFNSHNNRVILSMVVKICTGKYSKFKSRDQINVHEKFKKIQEITNLITNYSYIMLYEIIPCAQKYVIR</sequence>
<evidence type="ECO:0000313" key="2">
    <source>
        <dbReference type="Proteomes" id="UP000615446"/>
    </source>
</evidence>
<name>A0A8H3L0W9_9GLOM</name>
<proteinExistence type="predicted"/>
<dbReference type="AlphaFoldDB" id="A0A8H3L0W9"/>
<evidence type="ECO:0000313" key="1">
    <source>
        <dbReference type="EMBL" id="GES78071.1"/>
    </source>
</evidence>
<comment type="caution">
    <text evidence="1">The sequence shown here is derived from an EMBL/GenBank/DDBJ whole genome shotgun (WGS) entry which is preliminary data.</text>
</comment>
<protein>
    <submittedName>
        <fullName evidence="1">Uncharacterized protein</fullName>
    </submittedName>
</protein>
<organism evidence="1 2">
    <name type="scientific">Rhizophagus clarus</name>
    <dbReference type="NCBI Taxonomy" id="94130"/>
    <lineage>
        <taxon>Eukaryota</taxon>
        <taxon>Fungi</taxon>
        <taxon>Fungi incertae sedis</taxon>
        <taxon>Mucoromycota</taxon>
        <taxon>Glomeromycotina</taxon>
        <taxon>Glomeromycetes</taxon>
        <taxon>Glomerales</taxon>
        <taxon>Glomeraceae</taxon>
        <taxon>Rhizophagus</taxon>
    </lineage>
</organism>